<organism evidence="4 5">
    <name type="scientific">Salinivibrio siamensis</name>
    <dbReference type="NCBI Taxonomy" id="414286"/>
    <lineage>
        <taxon>Bacteria</taxon>
        <taxon>Pseudomonadati</taxon>
        <taxon>Pseudomonadota</taxon>
        <taxon>Gammaproteobacteria</taxon>
        <taxon>Vibrionales</taxon>
        <taxon>Vibrionaceae</taxon>
        <taxon>Salinivibrio</taxon>
    </lineage>
</organism>
<evidence type="ECO:0000259" key="3">
    <source>
        <dbReference type="Pfam" id="PF02834"/>
    </source>
</evidence>
<evidence type="ECO:0000313" key="5">
    <source>
        <dbReference type="Proteomes" id="UP000189410"/>
    </source>
</evidence>
<dbReference type="InterPro" id="IPR014051">
    <property type="entry name" value="Phosphoesterase_HXTX"/>
</dbReference>
<dbReference type="NCBIfam" id="TIGR02258">
    <property type="entry name" value="2_5_ligase"/>
    <property type="match status" value="1"/>
</dbReference>
<feature type="active site" description="Proton donor" evidence="2">
    <location>
        <position position="41"/>
    </location>
</feature>
<dbReference type="PANTHER" id="PTHR35561:SF1">
    <property type="entry name" value="RNA 2',3'-CYCLIC PHOSPHODIESTERASE"/>
    <property type="match status" value="1"/>
</dbReference>
<dbReference type="InterPro" id="IPR009097">
    <property type="entry name" value="Cyclic_Pdiesterase"/>
</dbReference>
<dbReference type="EMBL" id="MUFB01000001">
    <property type="protein sequence ID" value="OOE87872.1"/>
    <property type="molecule type" value="Genomic_DNA"/>
</dbReference>
<sequence>MRLFFALGLEEGINQTARAQLVAYKNRLSGVGHAVPDQNLHLTLAFLGDVPDAYIPRLQATVQDLQLPAFSITASTVEVWAQPRIVCATLASPPQALLALAHHLQTLPVWPAKADSHAFTPHITLRRGVKDDDALDLPTPPAQTFACQRFGLYASPSSSSDESIPRDNEGRALYQCLHQFSLC</sequence>
<name>A0ABX3KGF8_9GAMM</name>
<feature type="domain" description="Phosphoesterase HXTX" evidence="3">
    <location>
        <begin position="15"/>
        <end position="84"/>
    </location>
</feature>
<dbReference type="EC" id="3.1.4.58" evidence="2"/>
<dbReference type="Pfam" id="PF02834">
    <property type="entry name" value="LigT_PEase"/>
    <property type="match status" value="1"/>
</dbReference>
<comment type="similarity">
    <text evidence="2">Belongs to the 2H phosphoesterase superfamily. ThpR family.</text>
</comment>
<protein>
    <recommendedName>
        <fullName evidence="2">RNA 2',3'-cyclic phosphodiesterase</fullName>
        <shortName evidence="2">RNA 2',3'-CPDase</shortName>
        <ecNumber evidence="2">3.1.4.58</ecNumber>
    </recommendedName>
</protein>
<keyword evidence="1 2" id="KW-0378">Hydrolase</keyword>
<reference evidence="4 5" key="1">
    <citation type="journal article" date="2017" name="Genome Announc.">
        <title>Draft Genome Sequences of Salinivibrio proteolyticus, Salinivibrio sharmensis, Salinivibrio siamensis, Salinivibrio costicola subsp. alcaliphilus, Salinivibrio costicola subsp. vallismortis, and 29 New Isolates Belonging to the Genus Salinivibrio.</title>
        <authorList>
            <person name="Lopez-Hermoso C."/>
            <person name="de la Haba R.R."/>
            <person name="Sanchez-Porro C."/>
            <person name="Bayliss S.C."/>
            <person name="Feil E.J."/>
            <person name="Ventosa A."/>
        </authorList>
    </citation>
    <scope>NUCLEOTIDE SEQUENCE [LARGE SCALE GENOMIC DNA]</scope>
    <source>
        <strain evidence="4 5">JCM 14472</strain>
    </source>
</reference>
<keyword evidence="5" id="KW-1185">Reference proteome</keyword>
<feature type="active site" description="Proton acceptor" evidence="2">
    <location>
        <position position="122"/>
    </location>
</feature>
<keyword evidence="4" id="KW-0436">Ligase</keyword>
<dbReference type="InterPro" id="IPR004175">
    <property type="entry name" value="RNA_CPDase"/>
</dbReference>
<comment type="caution">
    <text evidence="4">The sequence shown here is derived from an EMBL/GenBank/DDBJ whole genome shotgun (WGS) entry which is preliminary data.</text>
</comment>
<gene>
    <name evidence="4" type="ORF">BZG73_00955</name>
</gene>
<dbReference type="RefSeq" id="WP_077666491.1">
    <property type="nucleotide sequence ID" value="NZ_MUFB01000001.1"/>
</dbReference>
<evidence type="ECO:0000256" key="2">
    <source>
        <dbReference type="HAMAP-Rule" id="MF_01940"/>
    </source>
</evidence>
<dbReference type="Gene3D" id="3.90.1140.10">
    <property type="entry name" value="Cyclic phosphodiesterase"/>
    <property type="match status" value="1"/>
</dbReference>
<dbReference type="PANTHER" id="PTHR35561">
    <property type="entry name" value="RNA 2',3'-CYCLIC PHOSPHODIESTERASE"/>
    <property type="match status" value="1"/>
</dbReference>
<dbReference type="GO" id="GO:0016874">
    <property type="term" value="F:ligase activity"/>
    <property type="evidence" value="ECO:0007669"/>
    <property type="project" value="UniProtKB-KW"/>
</dbReference>
<proteinExistence type="inferred from homology"/>
<accession>A0ABX3KGF8</accession>
<comment type="catalytic activity">
    <reaction evidence="2">
        <text>a 3'-end 2',3'-cyclophospho-ribonucleotide-RNA + H2O = a 3'-end 2'-phospho-ribonucleotide-RNA + H(+)</text>
        <dbReference type="Rhea" id="RHEA:11828"/>
        <dbReference type="Rhea" id="RHEA-COMP:10464"/>
        <dbReference type="Rhea" id="RHEA-COMP:17353"/>
        <dbReference type="ChEBI" id="CHEBI:15377"/>
        <dbReference type="ChEBI" id="CHEBI:15378"/>
        <dbReference type="ChEBI" id="CHEBI:83064"/>
        <dbReference type="ChEBI" id="CHEBI:173113"/>
        <dbReference type="EC" id="3.1.4.58"/>
    </reaction>
</comment>
<evidence type="ECO:0000313" key="4">
    <source>
        <dbReference type="EMBL" id="OOE87872.1"/>
    </source>
</evidence>
<dbReference type="HAMAP" id="MF_01940">
    <property type="entry name" value="RNA_CPDase"/>
    <property type="match status" value="1"/>
</dbReference>
<dbReference type="SUPFAM" id="SSF55144">
    <property type="entry name" value="LigT-like"/>
    <property type="match status" value="1"/>
</dbReference>
<feature type="short sequence motif" description="HXTX 2" evidence="2">
    <location>
        <begin position="122"/>
        <end position="125"/>
    </location>
</feature>
<evidence type="ECO:0000256" key="1">
    <source>
        <dbReference type="ARBA" id="ARBA00022801"/>
    </source>
</evidence>
<feature type="short sequence motif" description="HXTX 1" evidence="2">
    <location>
        <begin position="41"/>
        <end position="44"/>
    </location>
</feature>
<dbReference type="Proteomes" id="UP000189410">
    <property type="component" value="Unassembled WGS sequence"/>
</dbReference>
<comment type="function">
    <text evidence="2">Hydrolyzes RNA 2',3'-cyclic phosphodiester to an RNA 2'-phosphomonoester.</text>
</comment>